<evidence type="ECO:0000256" key="6">
    <source>
        <dbReference type="ARBA" id="ARBA00022918"/>
    </source>
</evidence>
<reference key="2">
    <citation type="submission" date="2011-04" db="EMBL/GenBank/DDBJ databases">
        <title>Complete sequence of chromosome of Haliscomenobacter hydrossis DSM 1100.</title>
        <authorList>
            <consortium name="US DOE Joint Genome Institute (JGI-PGF)"/>
            <person name="Lucas S."/>
            <person name="Han J."/>
            <person name="Lapidus A."/>
            <person name="Bruce D."/>
            <person name="Goodwin L."/>
            <person name="Pitluck S."/>
            <person name="Peters L."/>
            <person name="Kyrpides N."/>
            <person name="Mavromatis K."/>
            <person name="Ivanova N."/>
            <person name="Ovchinnikova G."/>
            <person name="Pagani I."/>
            <person name="Daligault H."/>
            <person name="Detter J.C."/>
            <person name="Han C."/>
            <person name="Land M."/>
            <person name="Hauser L."/>
            <person name="Markowitz V."/>
            <person name="Cheng J.-F."/>
            <person name="Hugenholtz P."/>
            <person name="Woyke T."/>
            <person name="Wu D."/>
            <person name="Verbarg S."/>
            <person name="Frueling A."/>
            <person name="Brambilla E."/>
            <person name="Klenk H.-P."/>
            <person name="Eisen J.A."/>
        </authorList>
    </citation>
    <scope>NUCLEOTIDE SEQUENCE</scope>
    <source>
        <strain>DSM 1100</strain>
    </source>
</reference>
<accession>F4KZZ7</accession>
<keyword evidence="3 11" id="KW-0548">Nucleotidyltransferase</keyword>
<dbReference type="InterPro" id="IPR051083">
    <property type="entry name" value="GrpII_Intron_Splice-Mob/Def"/>
</dbReference>
<dbReference type="eggNOG" id="COG3344">
    <property type="taxonomic scope" value="Bacteria"/>
</dbReference>
<dbReference type="Proteomes" id="UP000008461">
    <property type="component" value="Chromosome"/>
</dbReference>
<evidence type="ECO:0000313" key="12">
    <source>
        <dbReference type="Proteomes" id="UP000008461"/>
    </source>
</evidence>
<reference evidence="11 12" key="1">
    <citation type="journal article" date="2011" name="Stand. Genomic Sci.">
        <title>Complete genome sequence of Haliscomenobacter hydrossis type strain (O).</title>
        <authorList>
            <consortium name="US DOE Joint Genome Institute (JGI-PGF)"/>
            <person name="Daligault H."/>
            <person name="Lapidus A."/>
            <person name="Zeytun A."/>
            <person name="Nolan M."/>
            <person name="Lucas S."/>
            <person name="Del Rio T.G."/>
            <person name="Tice H."/>
            <person name="Cheng J.F."/>
            <person name="Tapia R."/>
            <person name="Han C."/>
            <person name="Goodwin L."/>
            <person name="Pitluck S."/>
            <person name="Liolios K."/>
            <person name="Pagani I."/>
            <person name="Ivanova N."/>
            <person name="Huntemann M."/>
            <person name="Mavromatis K."/>
            <person name="Mikhailova N."/>
            <person name="Pati A."/>
            <person name="Chen A."/>
            <person name="Palaniappan K."/>
            <person name="Land M."/>
            <person name="Hauser L."/>
            <person name="Brambilla E.M."/>
            <person name="Rohde M."/>
            <person name="Verbarg S."/>
            <person name="Goker M."/>
            <person name="Bristow J."/>
            <person name="Eisen J.A."/>
            <person name="Markowitz V."/>
            <person name="Hugenholtz P."/>
            <person name="Kyrpides N.C."/>
            <person name="Klenk H.P."/>
            <person name="Woyke T."/>
        </authorList>
    </citation>
    <scope>NUCLEOTIDE SEQUENCE [LARGE SCALE GENOMIC DNA]</scope>
    <source>
        <strain evidence="12">ATCC 27775 / DSM 1100 / LMG 10767 / O</strain>
    </source>
</reference>
<dbReference type="PRINTS" id="PR00866">
    <property type="entry name" value="RNADNAPOLMS"/>
</dbReference>
<evidence type="ECO:0000256" key="7">
    <source>
        <dbReference type="ARBA" id="ARBA00023118"/>
    </source>
</evidence>
<dbReference type="Pfam" id="PF22561">
    <property type="entry name" value="HisKin-conflict"/>
    <property type="match status" value="1"/>
</dbReference>
<dbReference type="InterPro" id="IPR000123">
    <property type="entry name" value="Reverse_transcriptase_msDNA"/>
</dbReference>
<dbReference type="OrthoDB" id="9780724at2"/>
<gene>
    <name evidence="11" type="ordered locus">Halhy_3715</name>
</gene>
<evidence type="ECO:0000256" key="4">
    <source>
        <dbReference type="ARBA" id="ARBA00022723"/>
    </source>
</evidence>
<dbReference type="GO" id="GO:0051607">
    <property type="term" value="P:defense response to virus"/>
    <property type="evidence" value="ECO:0007669"/>
    <property type="project" value="UniProtKB-KW"/>
</dbReference>
<dbReference type="InterPro" id="IPR000477">
    <property type="entry name" value="RT_dom"/>
</dbReference>
<keyword evidence="6 11" id="KW-0695">RNA-directed DNA polymerase</keyword>
<keyword evidence="7" id="KW-0051">Antiviral defense</keyword>
<dbReference type="KEGG" id="hhy:Halhy_3715"/>
<keyword evidence="5" id="KW-0460">Magnesium</keyword>
<evidence type="ECO:0000256" key="8">
    <source>
        <dbReference type="ARBA" id="ARBA00034120"/>
    </source>
</evidence>
<comment type="similarity">
    <text evidence="8">Belongs to the bacterial reverse transcriptase family.</text>
</comment>
<evidence type="ECO:0000256" key="9">
    <source>
        <dbReference type="ARBA" id="ARBA00048173"/>
    </source>
</evidence>
<feature type="domain" description="Reverse transcriptase" evidence="10">
    <location>
        <begin position="47"/>
        <end position="284"/>
    </location>
</feature>
<keyword evidence="4" id="KW-0479">Metal-binding</keyword>
<evidence type="ECO:0000256" key="5">
    <source>
        <dbReference type="ARBA" id="ARBA00022842"/>
    </source>
</evidence>
<dbReference type="PANTHER" id="PTHR34047:SF7">
    <property type="entry name" value="RNA-DIRECTED DNA POLYMERASE"/>
    <property type="match status" value="1"/>
</dbReference>
<dbReference type="RefSeq" id="WP_013766106.1">
    <property type="nucleotide sequence ID" value="NC_015510.1"/>
</dbReference>
<evidence type="ECO:0000313" key="11">
    <source>
        <dbReference type="EMBL" id="AEE51567.1"/>
    </source>
</evidence>
<evidence type="ECO:0000256" key="1">
    <source>
        <dbReference type="ARBA" id="ARBA00012493"/>
    </source>
</evidence>
<dbReference type="GO" id="GO:0003723">
    <property type="term" value="F:RNA binding"/>
    <property type="evidence" value="ECO:0007669"/>
    <property type="project" value="InterPro"/>
</dbReference>
<keyword evidence="2 11" id="KW-0808">Transferase</keyword>
<dbReference type="Pfam" id="PF00078">
    <property type="entry name" value="RVT_1"/>
    <property type="match status" value="1"/>
</dbReference>
<dbReference type="EMBL" id="CP002691">
    <property type="protein sequence ID" value="AEE51567.1"/>
    <property type="molecule type" value="Genomic_DNA"/>
</dbReference>
<dbReference type="HOGENOM" id="CLU_398315_0_0_10"/>
<dbReference type="PANTHER" id="PTHR34047">
    <property type="entry name" value="NUCLEAR INTRON MATURASE 1, MITOCHONDRIAL-RELATED"/>
    <property type="match status" value="1"/>
</dbReference>
<dbReference type="InterPro" id="IPR054731">
    <property type="entry name" value="HisKin-conflict"/>
</dbReference>
<proteinExistence type="inferred from homology"/>
<evidence type="ECO:0000256" key="3">
    <source>
        <dbReference type="ARBA" id="ARBA00022695"/>
    </source>
</evidence>
<dbReference type="InterPro" id="IPR043502">
    <property type="entry name" value="DNA/RNA_pol_sf"/>
</dbReference>
<dbReference type="STRING" id="760192.Halhy_3715"/>
<organism evidence="11 12">
    <name type="scientific">Haliscomenobacter hydrossis (strain ATCC 27775 / DSM 1100 / LMG 10767 / O)</name>
    <dbReference type="NCBI Taxonomy" id="760192"/>
    <lineage>
        <taxon>Bacteria</taxon>
        <taxon>Pseudomonadati</taxon>
        <taxon>Bacteroidota</taxon>
        <taxon>Saprospiria</taxon>
        <taxon>Saprospirales</taxon>
        <taxon>Haliscomenobacteraceae</taxon>
        <taxon>Haliscomenobacter</taxon>
    </lineage>
</organism>
<evidence type="ECO:0000259" key="10">
    <source>
        <dbReference type="PROSITE" id="PS50878"/>
    </source>
</evidence>
<dbReference type="SUPFAM" id="SSF56672">
    <property type="entry name" value="DNA/RNA polymerases"/>
    <property type="match status" value="1"/>
</dbReference>
<keyword evidence="12" id="KW-1185">Reference proteome</keyword>
<sequence length="752" mass="87010">MQLEQEQVEIIRTMFQQIKSKNDLLKLINFAKKLLFGEAAHAVPLKTLTYYGNANLASDAYRTFSIRKKSGGKRPIHAPVKGLKPIQKALNLILQCLFTPHHAANGFVPERSIVDNAKVHQGAHYVYNIDLKDFFPSIDLSRVAACLRLPPFNLIDTAEEPLAFLVANLCCTPILVERQNESGEWINKILNVLPQGAPTSPTITNIVAQRLDKRLTGLARRFGANFSRYADDITFSSMHNIYKQDEAFTIELTRIIESQGFYINPSKTRLQKTGFRQEVTGLVVNEKVNVHRRYVKQIRHWLYLWERYGYAQAEQIFKREYVKDKGYAKKGNPKLENVLEGKLLFMKMVKGGEDGTFLGLWRRFDHLLIELNEVRDNTSIPEEAFTEKEQLTRTIKISLLPIDDGKFIQTLQHDKLIPMGVALPYEETFENNIEETYEKPSLQHNPINTMNFLKNFKYDNASGFKELVHAPFDVDNFDFEKILDTVKNHPNFILTFKNTRAEKFTGELPLGLWKKAKELINHLSTEGLDLFKLTKQHPIESEKFLTEIQDFKKNYRFSSDDTESSILKKLIIHVAKKAEHKNSDKNIVFSFGNTDQSGQFSDDQLVFLPDERIFGLRSGFFTWVPNVRNTLAWIFKGILQHSNVNGSRTFEKKSKKIVVEINRFRDKDIGLTKVQLTISDEFSVLKKSPDQFLEDLLNSEPCKHYLRNIADWAIECDCDNGESYLFQILPKNDYKRLERKVNSFKHIITFYD</sequence>
<dbReference type="CDD" id="cd03487">
    <property type="entry name" value="RT_Bac_retron_II"/>
    <property type="match status" value="1"/>
</dbReference>
<evidence type="ECO:0000256" key="2">
    <source>
        <dbReference type="ARBA" id="ARBA00022679"/>
    </source>
</evidence>
<dbReference type="GO" id="GO:0003964">
    <property type="term" value="F:RNA-directed DNA polymerase activity"/>
    <property type="evidence" value="ECO:0007669"/>
    <property type="project" value="UniProtKB-KW"/>
</dbReference>
<name>F4KZZ7_HALH1</name>
<dbReference type="AlphaFoldDB" id="F4KZZ7"/>
<dbReference type="PROSITE" id="PS50878">
    <property type="entry name" value="RT_POL"/>
    <property type="match status" value="1"/>
</dbReference>
<protein>
    <recommendedName>
        <fullName evidence="1">RNA-directed DNA polymerase</fullName>
        <ecNumber evidence="1">2.7.7.49</ecNumber>
    </recommendedName>
</protein>
<comment type="catalytic activity">
    <reaction evidence="9">
        <text>DNA(n) + a 2'-deoxyribonucleoside 5'-triphosphate = DNA(n+1) + diphosphate</text>
        <dbReference type="Rhea" id="RHEA:22508"/>
        <dbReference type="Rhea" id="RHEA-COMP:17339"/>
        <dbReference type="Rhea" id="RHEA-COMP:17340"/>
        <dbReference type="ChEBI" id="CHEBI:33019"/>
        <dbReference type="ChEBI" id="CHEBI:61560"/>
        <dbReference type="ChEBI" id="CHEBI:173112"/>
        <dbReference type="EC" id="2.7.7.49"/>
    </reaction>
</comment>
<dbReference type="EC" id="2.7.7.49" evidence="1"/>
<dbReference type="GO" id="GO:0046872">
    <property type="term" value="F:metal ion binding"/>
    <property type="evidence" value="ECO:0007669"/>
    <property type="project" value="UniProtKB-KW"/>
</dbReference>